<comment type="caution">
    <text evidence="1">The sequence shown here is derived from an EMBL/GenBank/DDBJ whole genome shotgun (WGS) entry which is preliminary data.</text>
</comment>
<feature type="non-terminal residue" evidence="1">
    <location>
        <position position="143"/>
    </location>
</feature>
<protein>
    <submittedName>
        <fullName evidence="1">Carbamoyl-phosphate synthase large subunit</fullName>
    </submittedName>
</protein>
<proteinExistence type="predicted"/>
<evidence type="ECO:0000313" key="2">
    <source>
        <dbReference type="Proteomes" id="UP000305222"/>
    </source>
</evidence>
<dbReference type="Proteomes" id="UP000305222">
    <property type="component" value="Unassembled WGS sequence"/>
</dbReference>
<dbReference type="AlphaFoldDB" id="A0A4U3B0R3"/>
<name>A0A4U3B0R3_9BACI</name>
<dbReference type="EMBL" id="SZON01000792">
    <property type="protein sequence ID" value="TKI94001.1"/>
    <property type="molecule type" value="Genomic_DNA"/>
</dbReference>
<organism evidence="1 2">
    <name type="scientific">Bacillus wiedmannii</name>
    <dbReference type="NCBI Taxonomy" id="1890302"/>
    <lineage>
        <taxon>Bacteria</taxon>
        <taxon>Bacillati</taxon>
        <taxon>Bacillota</taxon>
        <taxon>Bacilli</taxon>
        <taxon>Bacillales</taxon>
        <taxon>Bacillaceae</taxon>
        <taxon>Bacillus</taxon>
        <taxon>Bacillus cereus group</taxon>
    </lineage>
</organism>
<gene>
    <name evidence="1" type="ORF">FC699_16605</name>
</gene>
<reference evidence="1 2" key="1">
    <citation type="journal article" date="2019" name="Environ. Microbiol.">
        <title>An active ?-lactamase is a part of an orchestrated cell wall stress resistance network of Bacillus subtilis and related rhizosphere species.</title>
        <authorList>
            <person name="Bucher T."/>
            <person name="Keren-Paz A."/>
            <person name="Hausser J."/>
            <person name="Olender T."/>
            <person name="Cytryn E."/>
            <person name="Kolodkin-Gal I."/>
        </authorList>
    </citation>
    <scope>NUCLEOTIDE SEQUENCE [LARGE SCALE GENOMIC DNA]</scope>
    <source>
        <strain evidence="1 2">I5</strain>
    </source>
</reference>
<evidence type="ECO:0000313" key="1">
    <source>
        <dbReference type="EMBL" id="TKI94001.1"/>
    </source>
</evidence>
<accession>A0A4U3B0R3</accession>
<sequence>MADGRVNIDTRLETGHIRNDVQRVNTELGHIGNNMGRTAQGMRNEMGRGMQGMVGDSEYYARQYRRAYGNEIGGLMGDIGGSYRYMSAEARGMMMEMRQGFHAQKMAMIPFKEDQIKATYGFYQMAQASKDFQGTNRAFIDQA</sequence>